<comment type="caution">
    <text evidence="10">The sequence shown here is derived from an EMBL/GenBank/DDBJ whole genome shotgun (WGS) entry which is preliminary data.</text>
</comment>
<organism evidence="10 11">
    <name type="scientific">Chiayiivirga flava</name>
    <dbReference type="NCBI Taxonomy" id="659595"/>
    <lineage>
        <taxon>Bacteria</taxon>
        <taxon>Pseudomonadati</taxon>
        <taxon>Pseudomonadota</taxon>
        <taxon>Gammaproteobacteria</taxon>
        <taxon>Lysobacterales</taxon>
        <taxon>Lysobacteraceae</taxon>
        <taxon>Chiayiivirga</taxon>
    </lineage>
</organism>
<feature type="transmembrane region" description="Helical" evidence="8">
    <location>
        <begin position="113"/>
        <end position="135"/>
    </location>
</feature>
<proteinExistence type="inferred from homology"/>
<evidence type="ECO:0000256" key="6">
    <source>
        <dbReference type="ARBA" id="ARBA00022989"/>
    </source>
</evidence>
<keyword evidence="11" id="KW-1185">Reference proteome</keyword>
<dbReference type="CDD" id="cd06261">
    <property type="entry name" value="TM_PBP2"/>
    <property type="match status" value="1"/>
</dbReference>
<dbReference type="Pfam" id="PF00528">
    <property type="entry name" value="BPD_transp_1"/>
    <property type="match status" value="1"/>
</dbReference>
<keyword evidence="5 8" id="KW-0812">Transmembrane</keyword>
<keyword evidence="6 8" id="KW-1133">Transmembrane helix</keyword>
<protein>
    <submittedName>
        <fullName evidence="10">Putrescine transport system permease protein</fullName>
    </submittedName>
</protein>
<gene>
    <name evidence="10" type="ORF">HNQ52_002582</name>
</gene>
<comment type="similarity">
    <text evidence="2">Belongs to the binding-protein-dependent transport system permease family. CysTW subfamily.</text>
</comment>
<dbReference type="AlphaFoldDB" id="A0A7W8G017"/>
<dbReference type="EMBL" id="JACHHP010000004">
    <property type="protein sequence ID" value="MBB5209032.1"/>
    <property type="molecule type" value="Genomic_DNA"/>
</dbReference>
<evidence type="ECO:0000256" key="7">
    <source>
        <dbReference type="ARBA" id="ARBA00023136"/>
    </source>
</evidence>
<dbReference type="PROSITE" id="PS50928">
    <property type="entry name" value="ABC_TM1"/>
    <property type="match status" value="1"/>
</dbReference>
<dbReference type="Proteomes" id="UP000521199">
    <property type="component" value="Unassembled WGS sequence"/>
</dbReference>
<evidence type="ECO:0000256" key="4">
    <source>
        <dbReference type="ARBA" id="ARBA00022475"/>
    </source>
</evidence>
<dbReference type="PANTHER" id="PTHR42929:SF3">
    <property type="entry name" value="PUTRESCINE TRANSPORT SYSTEM PERMEASE PROTEIN POTH"/>
    <property type="match status" value="1"/>
</dbReference>
<evidence type="ECO:0000256" key="5">
    <source>
        <dbReference type="ARBA" id="ARBA00022692"/>
    </source>
</evidence>
<keyword evidence="3 8" id="KW-0813">Transport</keyword>
<evidence type="ECO:0000256" key="1">
    <source>
        <dbReference type="ARBA" id="ARBA00004651"/>
    </source>
</evidence>
<accession>A0A7W8G017</accession>
<feature type="transmembrane region" description="Helical" evidence="8">
    <location>
        <begin position="147"/>
        <end position="167"/>
    </location>
</feature>
<comment type="subcellular location">
    <subcellularLocation>
        <location evidence="1 8">Cell membrane</location>
        <topology evidence="1 8">Multi-pass membrane protein</topology>
    </subcellularLocation>
</comment>
<reference evidence="10 11" key="1">
    <citation type="submission" date="2020-08" db="EMBL/GenBank/DDBJ databases">
        <title>Genomic Encyclopedia of Type Strains, Phase IV (KMG-IV): sequencing the most valuable type-strain genomes for metagenomic binning, comparative biology and taxonomic classification.</title>
        <authorList>
            <person name="Goeker M."/>
        </authorList>
    </citation>
    <scope>NUCLEOTIDE SEQUENCE [LARGE SCALE GENOMIC DNA]</scope>
    <source>
        <strain evidence="10 11">DSM 24163</strain>
    </source>
</reference>
<dbReference type="GO" id="GO:0005886">
    <property type="term" value="C:plasma membrane"/>
    <property type="evidence" value="ECO:0007669"/>
    <property type="project" value="UniProtKB-SubCell"/>
</dbReference>
<dbReference type="PANTHER" id="PTHR42929">
    <property type="entry name" value="INNER MEMBRANE ABC TRANSPORTER PERMEASE PROTEIN YDCU-RELATED-RELATED"/>
    <property type="match status" value="1"/>
</dbReference>
<feature type="transmembrane region" description="Helical" evidence="8">
    <location>
        <begin position="200"/>
        <end position="222"/>
    </location>
</feature>
<dbReference type="Gene3D" id="1.10.3720.10">
    <property type="entry name" value="MetI-like"/>
    <property type="match status" value="1"/>
</dbReference>
<sequence length="331" mass="36883">MNTSRRTTTPDGAVPFWNEFIRNLFRWFSAVGEEFRTHRGRFLVSAIPMLWLGLFFLVPFLIVLKISFASAVFGQTPPYTPLFQPSEDGILAFRITWANYAALLGDRLYVTAYLNSLLFASVSTAIALTIGYPIAYGIARATPVWRMVLLVGVILPFWTSSLLRTYAMTGILKGNGLLNQVLQGLGLIHEPLEILYTNTAVYIGIVYNYLPFMILPLTANLMRLDFKLLEAAADLGAKPWQGFLRITLPLSMPGIIAGALLVFIPAVGEFVIPDILGGPDAITIGRVLWTEFFSNRDWPLASAVAVAMLLLIVTPTLIFEYVENKREREGR</sequence>
<evidence type="ECO:0000256" key="3">
    <source>
        <dbReference type="ARBA" id="ARBA00022448"/>
    </source>
</evidence>
<evidence type="ECO:0000256" key="2">
    <source>
        <dbReference type="ARBA" id="ARBA00007069"/>
    </source>
</evidence>
<evidence type="ECO:0000313" key="10">
    <source>
        <dbReference type="EMBL" id="MBB5209032.1"/>
    </source>
</evidence>
<feature type="transmembrane region" description="Helical" evidence="8">
    <location>
        <begin position="49"/>
        <end position="73"/>
    </location>
</feature>
<dbReference type="InterPro" id="IPR000515">
    <property type="entry name" value="MetI-like"/>
</dbReference>
<feature type="transmembrane region" description="Helical" evidence="8">
    <location>
        <begin position="243"/>
        <end position="264"/>
    </location>
</feature>
<evidence type="ECO:0000259" key="9">
    <source>
        <dbReference type="PROSITE" id="PS50928"/>
    </source>
</evidence>
<evidence type="ECO:0000256" key="8">
    <source>
        <dbReference type="RuleBase" id="RU363032"/>
    </source>
</evidence>
<dbReference type="SUPFAM" id="SSF161098">
    <property type="entry name" value="MetI-like"/>
    <property type="match status" value="1"/>
</dbReference>
<keyword evidence="4" id="KW-1003">Cell membrane</keyword>
<name>A0A7W8G017_9GAMM</name>
<dbReference type="GO" id="GO:0055085">
    <property type="term" value="P:transmembrane transport"/>
    <property type="evidence" value="ECO:0007669"/>
    <property type="project" value="InterPro"/>
</dbReference>
<keyword evidence="7 8" id="KW-0472">Membrane</keyword>
<evidence type="ECO:0000313" key="11">
    <source>
        <dbReference type="Proteomes" id="UP000521199"/>
    </source>
</evidence>
<feature type="transmembrane region" description="Helical" evidence="8">
    <location>
        <begin position="298"/>
        <end position="322"/>
    </location>
</feature>
<feature type="domain" description="ABC transmembrane type-1" evidence="9">
    <location>
        <begin position="113"/>
        <end position="319"/>
    </location>
</feature>
<dbReference type="InterPro" id="IPR035906">
    <property type="entry name" value="MetI-like_sf"/>
</dbReference>